<name>A0A200Q5N4_MACCD</name>
<feature type="compositionally biased region" description="Polar residues" evidence="1">
    <location>
        <begin position="84"/>
        <end position="106"/>
    </location>
</feature>
<dbReference type="EMBL" id="MVGT01003007">
    <property type="protein sequence ID" value="OVA05754.1"/>
    <property type="molecule type" value="Genomic_DNA"/>
</dbReference>
<dbReference type="FunCoup" id="A0A200Q5N4">
    <property type="interactions" value="1673"/>
</dbReference>
<dbReference type="PANTHER" id="PTHR35701:SF1">
    <property type="entry name" value="OS11G0148400 PROTEIN"/>
    <property type="match status" value="1"/>
</dbReference>
<sequence>MAENQADDDDDEGFGDFKFVSYSNNSNQINKDDDDWGDFVDNFSPKQDLIQTPIQFPLSNGFSHPPNPINPSQTQKNLEFFSGFSDQWTNPSESQPNVDSEKNSASPAAEKRWEKPKGALPLSLFGDEEEEDSDTTNPPFGNNQNLFSSQQAASTVRNGVSFGSGIGIKDILVNLYTQSEQIKTENGLNLNSNDSNLVDGNGVLDDDDDDGWEFKDAFVEKKPADSFSELKIDENVSDLPGIQVEPQNTINGDIQVGSKISENSKGVNGQLGDNWFVTSDEFSYKPTGIENGLVFESGGTTTASGCNSDPLSQSKQIGTENGLNSYFVDGNFDFDENFCEFKDSFAETGATNCSAGQKEELKVGDHSGVQVKVPTLTDEVQVNGKELWNNLGALPVSEFSNGRLDSDDPLFGEDIFSYKHSTSMRNGVNNQVVSSNFALNDLISNLYSQAEQIPTALSSQEATENGFNSAQTVLNSDLVTGEDDFDENSWEFKAASSEPFFESGPGETIQKIPTEAKSTVLSSQEATENGFNSAQTALNSDLVKGKHDFDENSWEFKGSLSVAFLETGPGDTLQMFPTESKLKTFIDFYCRLKEESYFVALHHLDGLKKAKTAAALSNEDAKAEALHEEIQAAYKKLHREGVISEERPPRNDCLNELLELMKEPKLQVLDSEFNLSKRISLAEKNMSSAIEIFQHAISMVKILTLGSMEDQVTYITTWSKILSACAQELKHGAFIWKQSLQKKVHRQMLSRTQGQQYVLALGEIYRVVGVLRTSSTLYKPWILSSLANPKDIFALLEECTAAWSDSRLEEALLSFSDQVGFGYEGTIKALLESIKSVHDLDGVALQNYVFALQEPICRLSLLSLKIVPDMKAVMWNGKHYFLALANLWANLISSDPPKLSHIHVG</sequence>
<reference evidence="3 4" key="1">
    <citation type="journal article" date="2017" name="Mol. Plant">
        <title>The Genome of Medicinal Plant Macleaya cordata Provides New Insights into Benzylisoquinoline Alkaloids Metabolism.</title>
        <authorList>
            <person name="Liu X."/>
            <person name="Liu Y."/>
            <person name="Huang P."/>
            <person name="Ma Y."/>
            <person name="Qing Z."/>
            <person name="Tang Q."/>
            <person name="Cao H."/>
            <person name="Cheng P."/>
            <person name="Zheng Y."/>
            <person name="Yuan Z."/>
            <person name="Zhou Y."/>
            <person name="Liu J."/>
            <person name="Tang Z."/>
            <person name="Zhuo Y."/>
            <person name="Zhang Y."/>
            <person name="Yu L."/>
            <person name="Huang J."/>
            <person name="Yang P."/>
            <person name="Peng Q."/>
            <person name="Zhang J."/>
            <person name="Jiang W."/>
            <person name="Zhang Z."/>
            <person name="Lin K."/>
            <person name="Ro D.K."/>
            <person name="Chen X."/>
            <person name="Xiong X."/>
            <person name="Shang Y."/>
            <person name="Huang S."/>
            <person name="Zeng J."/>
        </authorList>
    </citation>
    <scope>NUCLEOTIDE SEQUENCE [LARGE SCALE GENOMIC DNA]</scope>
    <source>
        <strain evidence="4">cv. BLH2017</strain>
        <tissue evidence="3">Root</tissue>
    </source>
</reference>
<dbReference type="STRING" id="56857.A0A200Q5N4"/>
<feature type="region of interest" description="Disordered" evidence="1">
    <location>
        <begin position="1"/>
        <end position="44"/>
    </location>
</feature>
<protein>
    <recommendedName>
        <fullName evidence="2">Synergin gamma C-terminal domain-containing protein</fullName>
    </recommendedName>
</protein>
<feature type="compositionally biased region" description="Polar residues" evidence="1">
    <location>
        <begin position="135"/>
        <end position="146"/>
    </location>
</feature>
<evidence type="ECO:0000259" key="2">
    <source>
        <dbReference type="Pfam" id="PF25999"/>
    </source>
</evidence>
<dbReference type="InParanoid" id="A0A200Q5N4"/>
<comment type="caution">
    <text evidence="3">The sequence shown here is derived from an EMBL/GenBank/DDBJ whole genome shotgun (WGS) entry which is preliminary data.</text>
</comment>
<evidence type="ECO:0000313" key="4">
    <source>
        <dbReference type="Proteomes" id="UP000195402"/>
    </source>
</evidence>
<feature type="compositionally biased region" description="Acidic residues" evidence="1">
    <location>
        <begin position="1"/>
        <end position="14"/>
    </location>
</feature>
<proteinExistence type="predicted"/>
<feature type="region of interest" description="Disordered" evidence="1">
    <location>
        <begin position="127"/>
        <end position="146"/>
    </location>
</feature>
<dbReference type="Pfam" id="PF25999">
    <property type="entry name" value="SYNRG_C"/>
    <property type="match status" value="1"/>
</dbReference>
<feature type="region of interest" description="Disordered" evidence="1">
    <location>
        <begin position="56"/>
        <end position="120"/>
    </location>
</feature>
<evidence type="ECO:0000313" key="3">
    <source>
        <dbReference type="EMBL" id="OVA05754.1"/>
    </source>
</evidence>
<dbReference type="OrthoDB" id="765227at2759"/>
<gene>
    <name evidence="3" type="ORF">BVC80_9037g2</name>
</gene>
<dbReference type="Proteomes" id="UP000195402">
    <property type="component" value="Unassembled WGS sequence"/>
</dbReference>
<accession>A0A200Q5N4</accession>
<keyword evidence="4" id="KW-1185">Reference proteome</keyword>
<dbReference type="AlphaFoldDB" id="A0A200Q5N4"/>
<evidence type="ECO:0000256" key="1">
    <source>
        <dbReference type="SAM" id="MobiDB-lite"/>
    </source>
</evidence>
<dbReference type="PANTHER" id="PTHR35701">
    <property type="entry name" value="OS11G0148400 PROTEIN"/>
    <property type="match status" value="1"/>
</dbReference>
<dbReference type="InterPro" id="IPR059024">
    <property type="entry name" value="SYNRG_C"/>
</dbReference>
<feature type="domain" description="Synergin gamma C-terminal" evidence="2">
    <location>
        <begin position="707"/>
        <end position="899"/>
    </location>
</feature>
<dbReference type="OMA" id="HGALIWK"/>
<organism evidence="3 4">
    <name type="scientific">Macleaya cordata</name>
    <name type="common">Five-seeded plume-poppy</name>
    <name type="synonym">Bocconia cordata</name>
    <dbReference type="NCBI Taxonomy" id="56857"/>
    <lineage>
        <taxon>Eukaryota</taxon>
        <taxon>Viridiplantae</taxon>
        <taxon>Streptophyta</taxon>
        <taxon>Embryophyta</taxon>
        <taxon>Tracheophyta</taxon>
        <taxon>Spermatophyta</taxon>
        <taxon>Magnoliopsida</taxon>
        <taxon>Ranunculales</taxon>
        <taxon>Papaveraceae</taxon>
        <taxon>Papaveroideae</taxon>
        <taxon>Macleaya</taxon>
    </lineage>
</organism>